<dbReference type="Pfam" id="PF01584">
    <property type="entry name" value="CheW"/>
    <property type="match status" value="1"/>
</dbReference>
<dbReference type="InterPro" id="IPR036097">
    <property type="entry name" value="HisK_dim/P_sf"/>
</dbReference>
<evidence type="ECO:0000256" key="1">
    <source>
        <dbReference type="ARBA" id="ARBA00000085"/>
    </source>
</evidence>
<proteinExistence type="predicted"/>
<dbReference type="SMART" id="SM00260">
    <property type="entry name" value="CheW"/>
    <property type="match status" value="1"/>
</dbReference>
<dbReference type="Gene3D" id="1.10.287.560">
    <property type="entry name" value="Histidine kinase CheA-like, homodimeric domain"/>
    <property type="match status" value="1"/>
</dbReference>
<dbReference type="PROSITE" id="PS50109">
    <property type="entry name" value="HIS_KIN"/>
    <property type="match status" value="1"/>
</dbReference>
<feature type="domain" description="CheW-like" evidence="4">
    <location>
        <begin position="265"/>
        <end position="414"/>
    </location>
</feature>
<dbReference type="Proteomes" id="UP000738126">
    <property type="component" value="Unassembled WGS sequence"/>
</dbReference>
<dbReference type="SMART" id="SM01231">
    <property type="entry name" value="H-kinase_dim"/>
    <property type="match status" value="1"/>
</dbReference>
<dbReference type="SUPFAM" id="SSF50341">
    <property type="entry name" value="CheW-like"/>
    <property type="match status" value="1"/>
</dbReference>
<dbReference type="PRINTS" id="PR00344">
    <property type="entry name" value="BCTRLSENSOR"/>
</dbReference>
<dbReference type="EC" id="2.7.13.3" evidence="2"/>
<dbReference type="InterPro" id="IPR051315">
    <property type="entry name" value="Bact_Chemotaxis_CheA"/>
</dbReference>
<dbReference type="InterPro" id="IPR003594">
    <property type="entry name" value="HATPase_dom"/>
</dbReference>
<dbReference type="InterPro" id="IPR036061">
    <property type="entry name" value="CheW-like_dom_sf"/>
</dbReference>
<dbReference type="PANTHER" id="PTHR43395">
    <property type="entry name" value="SENSOR HISTIDINE KINASE CHEA"/>
    <property type="match status" value="1"/>
</dbReference>
<dbReference type="Gene3D" id="2.30.30.40">
    <property type="entry name" value="SH3 Domains"/>
    <property type="match status" value="1"/>
</dbReference>
<dbReference type="SMART" id="SM00387">
    <property type="entry name" value="HATPase_c"/>
    <property type="match status" value="1"/>
</dbReference>
<dbReference type="InterPro" id="IPR005467">
    <property type="entry name" value="His_kinase_dom"/>
</dbReference>
<dbReference type="EMBL" id="NRSH01000225">
    <property type="protein sequence ID" value="MBK1727684.1"/>
    <property type="molecule type" value="Genomic_DNA"/>
</dbReference>
<dbReference type="SUPFAM" id="SSF55874">
    <property type="entry name" value="ATPase domain of HSP90 chaperone/DNA topoisomerase II/histidine kinase"/>
    <property type="match status" value="1"/>
</dbReference>
<dbReference type="SUPFAM" id="SSF47384">
    <property type="entry name" value="Homodimeric domain of signal transducing histidine kinase"/>
    <property type="match status" value="1"/>
</dbReference>
<evidence type="ECO:0000313" key="5">
    <source>
        <dbReference type="EMBL" id="MBK1727684.1"/>
    </source>
</evidence>
<dbReference type="InterPro" id="IPR002545">
    <property type="entry name" value="CheW-lke_dom"/>
</dbReference>
<dbReference type="InterPro" id="IPR004105">
    <property type="entry name" value="CheA-like_dim"/>
</dbReference>
<evidence type="ECO:0000256" key="2">
    <source>
        <dbReference type="ARBA" id="ARBA00012438"/>
    </source>
</evidence>
<dbReference type="InterPro" id="IPR004358">
    <property type="entry name" value="Sig_transdc_His_kin-like_C"/>
</dbReference>
<evidence type="ECO:0000313" key="6">
    <source>
        <dbReference type="Proteomes" id="UP000738126"/>
    </source>
</evidence>
<dbReference type="InterPro" id="IPR036890">
    <property type="entry name" value="HATPase_C_sf"/>
</dbReference>
<dbReference type="Gene3D" id="3.30.565.10">
    <property type="entry name" value="Histidine kinase-like ATPase, C-terminal domain"/>
    <property type="match status" value="1"/>
</dbReference>
<evidence type="ECO:0000259" key="3">
    <source>
        <dbReference type="PROSITE" id="PS50109"/>
    </source>
</evidence>
<keyword evidence="6" id="KW-1185">Reference proteome</keyword>
<accession>A0ABS1E9E1</accession>
<organism evidence="5 6">
    <name type="scientific">Halorhodospira neutriphila</name>
    <dbReference type="NCBI Taxonomy" id="168379"/>
    <lineage>
        <taxon>Bacteria</taxon>
        <taxon>Pseudomonadati</taxon>
        <taxon>Pseudomonadota</taxon>
        <taxon>Gammaproteobacteria</taxon>
        <taxon>Chromatiales</taxon>
        <taxon>Ectothiorhodospiraceae</taxon>
        <taxon>Halorhodospira</taxon>
    </lineage>
</organism>
<comment type="caution">
    <text evidence="5">The sequence shown here is derived from an EMBL/GenBank/DDBJ whole genome shotgun (WGS) entry which is preliminary data.</text>
</comment>
<dbReference type="Pfam" id="PF02895">
    <property type="entry name" value="H-kinase_dim"/>
    <property type="match status" value="1"/>
</dbReference>
<reference evidence="5 6" key="1">
    <citation type="journal article" date="2020" name="Microorganisms">
        <title>Osmotic Adaptation and Compatible Solute Biosynthesis of Phototrophic Bacteria as Revealed from Genome Analyses.</title>
        <authorList>
            <person name="Imhoff J.F."/>
            <person name="Rahn T."/>
            <person name="Kunzel S."/>
            <person name="Keller A."/>
            <person name="Neulinger S.C."/>
        </authorList>
    </citation>
    <scope>NUCLEOTIDE SEQUENCE [LARGE SCALE GENOMIC DNA]</scope>
    <source>
        <strain evidence="5 6">DSM 15116</strain>
    </source>
</reference>
<dbReference type="InterPro" id="IPR037006">
    <property type="entry name" value="CheA-like_homodim_sf"/>
</dbReference>
<feature type="non-terminal residue" evidence="5">
    <location>
        <position position="1"/>
    </location>
</feature>
<comment type="catalytic activity">
    <reaction evidence="1">
        <text>ATP + protein L-histidine = ADP + protein N-phospho-L-histidine.</text>
        <dbReference type="EC" id="2.7.13.3"/>
    </reaction>
</comment>
<dbReference type="PROSITE" id="PS50851">
    <property type="entry name" value="CHEW"/>
    <property type="match status" value="1"/>
</dbReference>
<gene>
    <name evidence="5" type="ORF">CKO13_11820</name>
</gene>
<sequence>EQEAGGDRGGGGKVEASVRVDTAKLDEIMNLVGELVLVRNRLSNLRNELDDDRLSQAVSDLELVTSDLQSSVMKTRMQPIKKVFGRFPRVIRDLARQLEKEVRLETHGEETDLDKNMVEALSDPMVHLVRNAVDHGLEYPDEREAAGKPREGVVTLAAEQEGDHILLTIADDGRGMDPDKLRRLAVTKGLMDQESASRLSDKEAFDLIFHPGFSSKDEISDVSGRGVGMDVVKDSLAKLNGTVDIDSELGRGTSMRIQLPLTLAILPTLMVKVSGRKFALPMSVVREIFELNDVRTNVVNNRLVALVRGKAMPLFFLERWLHHSGEPVLRSKREMAAGGGEEEAEDERQVITVIVGNQAVGFVVDEVIGLEEVVIKPLGALLHGLPGLAGSTITGDGQIALIVDIPSLIKAHGKRL</sequence>
<dbReference type="PANTHER" id="PTHR43395:SF1">
    <property type="entry name" value="CHEMOTAXIS PROTEIN CHEA"/>
    <property type="match status" value="1"/>
</dbReference>
<protein>
    <recommendedName>
        <fullName evidence="2">histidine kinase</fullName>
        <ecNumber evidence="2">2.7.13.3</ecNumber>
    </recommendedName>
</protein>
<feature type="domain" description="Histidine kinase" evidence="3">
    <location>
        <begin position="52"/>
        <end position="263"/>
    </location>
</feature>
<dbReference type="RefSeq" id="WP_200261344.1">
    <property type="nucleotide sequence ID" value="NZ_NRSH01000225.1"/>
</dbReference>
<dbReference type="CDD" id="cd16916">
    <property type="entry name" value="HATPase_CheA-like"/>
    <property type="match status" value="1"/>
</dbReference>
<dbReference type="Pfam" id="PF02518">
    <property type="entry name" value="HATPase_c"/>
    <property type="match status" value="1"/>
</dbReference>
<name>A0ABS1E9E1_9GAMM</name>
<evidence type="ECO:0000259" key="4">
    <source>
        <dbReference type="PROSITE" id="PS50851"/>
    </source>
</evidence>